<comment type="caution">
    <text evidence="1">The sequence shown here is derived from an EMBL/GenBank/DDBJ whole genome shotgun (WGS) entry which is preliminary data.</text>
</comment>
<organism evidence="1 2">
    <name type="scientific">Marchantia polymorpha subsp. ruderalis</name>
    <dbReference type="NCBI Taxonomy" id="1480154"/>
    <lineage>
        <taxon>Eukaryota</taxon>
        <taxon>Viridiplantae</taxon>
        <taxon>Streptophyta</taxon>
        <taxon>Embryophyta</taxon>
        <taxon>Marchantiophyta</taxon>
        <taxon>Marchantiopsida</taxon>
        <taxon>Marchantiidae</taxon>
        <taxon>Marchantiales</taxon>
        <taxon>Marchantiaceae</taxon>
        <taxon>Marchantia</taxon>
    </lineage>
</organism>
<keyword evidence="2" id="KW-1185">Reference proteome</keyword>
<name>A0A176WH91_MARPO</name>
<protein>
    <recommendedName>
        <fullName evidence="3">VPS37 C-terminal domain-containing protein</fullName>
    </recommendedName>
</protein>
<gene>
    <name evidence="1" type="ORF">AXG93_4421s1020</name>
</gene>
<reference evidence="1" key="1">
    <citation type="submission" date="2016-03" db="EMBL/GenBank/DDBJ databases">
        <title>Mechanisms controlling the formation of the plant cell surface in tip-growing cells are functionally conserved among land plants.</title>
        <authorList>
            <person name="Honkanen S."/>
            <person name="Jones V.A."/>
            <person name="Morieri G."/>
            <person name="Champion C."/>
            <person name="Hetherington A.J."/>
            <person name="Kelly S."/>
            <person name="Saint-Marcoux D."/>
            <person name="Proust H."/>
            <person name="Prescott H."/>
            <person name="Dolan L."/>
        </authorList>
    </citation>
    <scope>NUCLEOTIDE SEQUENCE [LARGE SCALE GENOMIC DNA]</scope>
    <source>
        <tissue evidence="1">Whole gametophyte</tissue>
    </source>
</reference>
<dbReference type="Proteomes" id="UP000077202">
    <property type="component" value="Unassembled WGS sequence"/>
</dbReference>
<accession>A0A176WH91</accession>
<sequence>MLNSSPSREAKELHELRGKVAVLEGLIKKKTMEMDSLKRDYSSKESDLYNKIELLQMANDQLIQGGPDLGMDQLQMEENEQIESRFNRFKDTAKFGNLMDKVIALDNESSEQIETNAMYKEQLRSAFEK</sequence>
<proteinExistence type="predicted"/>
<evidence type="ECO:0000313" key="1">
    <source>
        <dbReference type="EMBL" id="OAE31951.1"/>
    </source>
</evidence>
<evidence type="ECO:0000313" key="2">
    <source>
        <dbReference type="Proteomes" id="UP000077202"/>
    </source>
</evidence>
<dbReference type="AlphaFoldDB" id="A0A176WH91"/>
<evidence type="ECO:0008006" key="3">
    <source>
        <dbReference type="Google" id="ProtNLM"/>
    </source>
</evidence>
<dbReference type="EMBL" id="LVLJ01000930">
    <property type="protein sequence ID" value="OAE31951.1"/>
    <property type="molecule type" value="Genomic_DNA"/>
</dbReference>